<gene>
    <name evidence="1" type="ORF">Nepgr_017287</name>
</gene>
<evidence type="ECO:0000313" key="1">
    <source>
        <dbReference type="EMBL" id="GMH15446.1"/>
    </source>
</evidence>
<proteinExistence type="predicted"/>
<comment type="caution">
    <text evidence="1">The sequence shown here is derived from an EMBL/GenBank/DDBJ whole genome shotgun (WGS) entry which is preliminary data.</text>
</comment>
<organism evidence="1 2">
    <name type="scientific">Nepenthes gracilis</name>
    <name type="common">Slender pitcher plant</name>
    <dbReference type="NCBI Taxonomy" id="150966"/>
    <lineage>
        <taxon>Eukaryota</taxon>
        <taxon>Viridiplantae</taxon>
        <taxon>Streptophyta</taxon>
        <taxon>Embryophyta</taxon>
        <taxon>Tracheophyta</taxon>
        <taxon>Spermatophyta</taxon>
        <taxon>Magnoliopsida</taxon>
        <taxon>eudicotyledons</taxon>
        <taxon>Gunneridae</taxon>
        <taxon>Pentapetalae</taxon>
        <taxon>Caryophyllales</taxon>
        <taxon>Nepenthaceae</taxon>
        <taxon>Nepenthes</taxon>
    </lineage>
</organism>
<dbReference type="AlphaFoldDB" id="A0AAD3SRR8"/>
<name>A0AAD3SRR8_NEPGR</name>
<dbReference type="EMBL" id="BSYO01000015">
    <property type="protein sequence ID" value="GMH15446.1"/>
    <property type="molecule type" value="Genomic_DNA"/>
</dbReference>
<protein>
    <submittedName>
        <fullName evidence="1">Uncharacterized protein</fullName>
    </submittedName>
</protein>
<sequence length="180" mass="18427">MKPLGKLDTINLSLLSNALGCYNSSARLSCPILIQMGGSFLFKNPSLSSNSLCLGSSLTIVNDNCPTLNNVSRSSTLLAHLINSANSLSNSSTFPSAATTLANKAPATSSLVKDLAAAALRLCSRRCSPHVQPPLLLSACAAATALRVRCRHCSASPAAATDLPVVAAGPAGHRGRCLLG</sequence>
<dbReference type="Proteomes" id="UP001279734">
    <property type="component" value="Unassembled WGS sequence"/>
</dbReference>
<reference evidence="1" key="1">
    <citation type="submission" date="2023-05" db="EMBL/GenBank/DDBJ databases">
        <title>Nepenthes gracilis genome sequencing.</title>
        <authorList>
            <person name="Fukushima K."/>
        </authorList>
    </citation>
    <scope>NUCLEOTIDE SEQUENCE</scope>
    <source>
        <strain evidence="1">SING2019-196</strain>
    </source>
</reference>
<evidence type="ECO:0000313" key="2">
    <source>
        <dbReference type="Proteomes" id="UP001279734"/>
    </source>
</evidence>
<accession>A0AAD3SRR8</accession>
<keyword evidence="2" id="KW-1185">Reference proteome</keyword>